<feature type="domain" description="PIN" evidence="1">
    <location>
        <begin position="7"/>
        <end position="130"/>
    </location>
</feature>
<dbReference type="Proteomes" id="UP000192652">
    <property type="component" value="Unassembled WGS sequence"/>
</dbReference>
<evidence type="ECO:0000313" key="3">
    <source>
        <dbReference type="Proteomes" id="UP000192652"/>
    </source>
</evidence>
<protein>
    <recommendedName>
        <fullName evidence="1">PIN domain-containing protein</fullName>
    </recommendedName>
</protein>
<dbReference type="SUPFAM" id="SSF88723">
    <property type="entry name" value="PIN domain-like"/>
    <property type="match status" value="1"/>
</dbReference>
<name>A0ABX3PC14_9HYPH</name>
<gene>
    <name evidence="2" type="ORF">BTR14_13085</name>
</gene>
<evidence type="ECO:0000259" key="1">
    <source>
        <dbReference type="Pfam" id="PF01850"/>
    </source>
</evidence>
<dbReference type="InterPro" id="IPR002716">
    <property type="entry name" value="PIN_dom"/>
</dbReference>
<keyword evidence="3" id="KW-1185">Reference proteome</keyword>
<proteinExistence type="predicted"/>
<evidence type="ECO:0000313" key="2">
    <source>
        <dbReference type="EMBL" id="OQP86011.1"/>
    </source>
</evidence>
<reference evidence="2 3" key="1">
    <citation type="journal article" date="2017" name="Antonie Van Leeuwenhoek">
        <title>Rhizobium rhizosphaerae sp. nov., a novel species isolated from rice rhizosphere.</title>
        <authorList>
            <person name="Zhao J.J."/>
            <person name="Zhang J."/>
            <person name="Zhang R.J."/>
            <person name="Zhang C.W."/>
            <person name="Yin H.Q."/>
            <person name="Zhang X.X."/>
        </authorList>
    </citation>
    <scope>NUCLEOTIDE SEQUENCE [LARGE SCALE GENOMIC DNA]</scope>
    <source>
        <strain evidence="2 3">RD15</strain>
    </source>
</reference>
<dbReference type="EMBL" id="MSPX01000010">
    <property type="protein sequence ID" value="OQP86011.1"/>
    <property type="molecule type" value="Genomic_DNA"/>
</dbReference>
<dbReference type="InterPro" id="IPR029060">
    <property type="entry name" value="PIN-like_dom_sf"/>
</dbReference>
<accession>A0ABX3PC14</accession>
<sequence>MAEVPRYYWDACMWLALIKKEPGRFDACKYVIERAQRGEVEVWTSTFTMAEVYKRKCADIWTGLPDADDDAFADYIEQDFVIRVALDVAVGTTARNLLRLHPAIGKPQDAIHLATALIENVDELHTFDQRDLLGLSGKIQRLDGVKLKICHPPEPPDPDKGTLFEKISSEILQPTARRAIDLQSDQQ</sequence>
<dbReference type="Gene3D" id="3.40.50.1010">
    <property type="entry name" value="5'-nuclease"/>
    <property type="match status" value="1"/>
</dbReference>
<dbReference type="Pfam" id="PF01850">
    <property type="entry name" value="PIN"/>
    <property type="match status" value="1"/>
</dbReference>
<comment type="caution">
    <text evidence="2">The sequence shown here is derived from an EMBL/GenBank/DDBJ whole genome shotgun (WGS) entry which is preliminary data.</text>
</comment>
<organism evidence="2 3">
    <name type="scientific">Xaviernesmea rhizosphaerae</name>
    <dbReference type="NCBI Taxonomy" id="1672749"/>
    <lineage>
        <taxon>Bacteria</taxon>
        <taxon>Pseudomonadati</taxon>
        <taxon>Pseudomonadota</taxon>
        <taxon>Alphaproteobacteria</taxon>
        <taxon>Hyphomicrobiales</taxon>
        <taxon>Rhizobiaceae</taxon>
        <taxon>Rhizobium/Agrobacterium group</taxon>
        <taxon>Xaviernesmea</taxon>
    </lineage>
</organism>